<feature type="transmembrane region" description="Helical" evidence="1">
    <location>
        <begin position="133"/>
        <end position="153"/>
    </location>
</feature>
<feature type="transmembrane region" description="Helical" evidence="1">
    <location>
        <begin position="160"/>
        <end position="182"/>
    </location>
</feature>
<evidence type="ECO:0000313" key="2">
    <source>
        <dbReference type="EMBL" id="UXI70151.1"/>
    </source>
</evidence>
<proteinExistence type="predicted"/>
<accession>A0ABY6BNK9</accession>
<name>A0ABY6BNK9_9GAMM</name>
<protein>
    <submittedName>
        <fullName evidence="2">Uncharacterized protein</fullName>
    </submittedName>
</protein>
<keyword evidence="1" id="KW-0472">Membrane</keyword>
<keyword evidence="1" id="KW-1133">Transmembrane helix</keyword>
<keyword evidence="3" id="KW-1185">Reference proteome</keyword>
<gene>
    <name evidence="2" type="ORF">N4264_11120</name>
</gene>
<organism evidence="2 3">
    <name type="scientific">Tahibacter amnicola</name>
    <dbReference type="NCBI Taxonomy" id="2976241"/>
    <lineage>
        <taxon>Bacteria</taxon>
        <taxon>Pseudomonadati</taxon>
        <taxon>Pseudomonadota</taxon>
        <taxon>Gammaproteobacteria</taxon>
        <taxon>Lysobacterales</taxon>
        <taxon>Rhodanobacteraceae</taxon>
        <taxon>Tahibacter</taxon>
    </lineage>
</organism>
<evidence type="ECO:0000256" key="1">
    <source>
        <dbReference type="SAM" id="Phobius"/>
    </source>
</evidence>
<evidence type="ECO:0000313" key="3">
    <source>
        <dbReference type="Proteomes" id="UP001064632"/>
    </source>
</evidence>
<sequence>MEITRESLAARYADLADAPLLHRLRSGALTELAKEVAIAEATRRGLDWSRPPEPVSDPEPALVPIDESVVVIEPDHFETNPYQAPRAHVRFDHSTVGWTVQSMAWWMYIVLLAALTLNQAYHHAETGDPFRSFGARLVIELASIAGLVGWRLHRAWLSPYLWLAVAAVLAAFMVVTLKQIVVFASGPYGPDSRFAAGMLGLALALLLPQVWGLLRYALFSGSVWRTRG</sequence>
<feature type="transmembrane region" description="Helical" evidence="1">
    <location>
        <begin position="103"/>
        <end position="121"/>
    </location>
</feature>
<keyword evidence="1" id="KW-0812">Transmembrane</keyword>
<dbReference type="RefSeq" id="WP_261697102.1">
    <property type="nucleotide sequence ID" value="NZ_CP104694.1"/>
</dbReference>
<feature type="transmembrane region" description="Helical" evidence="1">
    <location>
        <begin position="194"/>
        <end position="218"/>
    </location>
</feature>
<dbReference type="Proteomes" id="UP001064632">
    <property type="component" value="Chromosome"/>
</dbReference>
<reference evidence="2" key="1">
    <citation type="submission" date="2022-09" db="EMBL/GenBank/DDBJ databases">
        <title>Tahibacter sp. nov., isolated from a fresh water.</title>
        <authorList>
            <person name="Baek J.H."/>
            <person name="Lee J.K."/>
            <person name="Kim J.M."/>
            <person name="Jeon C.O."/>
        </authorList>
    </citation>
    <scope>NUCLEOTIDE SEQUENCE</scope>
    <source>
        <strain evidence="2">W38</strain>
    </source>
</reference>
<dbReference type="EMBL" id="CP104694">
    <property type="protein sequence ID" value="UXI70151.1"/>
    <property type="molecule type" value="Genomic_DNA"/>
</dbReference>